<dbReference type="InterPro" id="IPR013520">
    <property type="entry name" value="Ribonucl_H"/>
</dbReference>
<dbReference type="GO" id="GO:0008408">
    <property type="term" value="F:3'-5' exonuclease activity"/>
    <property type="evidence" value="ECO:0007669"/>
    <property type="project" value="InterPro"/>
</dbReference>
<dbReference type="FunFam" id="3.30.420.10:FF:000007">
    <property type="entry name" value="Interferon-stimulated exonuclease gene 20"/>
    <property type="match status" value="1"/>
</dbReference>
<evidence type="ECO:0000313" key="10">
    <source>
        <dbReference type="EMBL" id="GFG37220.1"/>
    </source>
</evidence>
<gene>
    <name evidence="10" type="ORF">Cfor_08439</name>
</gene>
<dbReference type="InterPro" id="IPR036397">
    <property type="entry name" value="RNaseH_sf"/>
</dbReference>
<evidence type="ECO:0000256" key="1">
    <source>
        <dbReference type="ARBA" id="ARBA00004123"/>
    </source>
</evidence>
<feature type="compositionally biased region" description="Polar residues" evidence="8">
    <location>
        <begin position="87"/>
        <end position="98"/>
    </location>
</feature>
<organism evidence="10 11">
    <name type="scientific">Coptotermes formosanus</name>
    <name type="common">Formosan subterranean termite</name>
    <dbReference type="NCBI Taxonomy" id="36987"/>
    <lineage>
        <taxon>Eukaryota</taxon>
        <taxon>Metazoa</taxon>
        <taxon>Ecdysozoa</taxon>
        <taxon>Arthropoda</taxon>
        <taxon>Hexapoda</taxon>
        <taxon>Insecta</taxon>
        <taxon>Pterygota</taxon>
        <taxon>Neoptera</taxon>
        <taxon>Polyneoptera</taxon>
        <taxon>Dictyoptera</taxon>
        <taxon>Blattodea</taxon>
        <taxon>Blattoidea</taxon>
        <taxon>Termitoidae</taxon>
        <taxon>Rhinotermitidae</taxon>
        <taxon>Coptotermes</taxon>
    </lineage>
</organism>
<dbReference type="InterPro" id="IPR047021">
    <property type="entry name" value="REXO1/3/4-like"/>
</dbReference>
<proteinExistence type="inferred from homology"/>
<comment type="subcellular location">
    <subcellularLocation>
        <location evidence="1">Nucleus</location>
    </subcellularLocation>
</comment>
<evidence type="ECO:0000313" key="11">
    <source>
        <dbReference type="Proteomes" id="UP000502823"/>
    </source>
</evidence>
<keyword evidence="4" id="KW-0540">Nuclease</keyword>
<dbReference type="FunCoup" id="A0A6L2Q033">
    <property type="interactions" value="1611"/>
</dbReference>
<dbReference type="InParanoid" id="A0A6L2Q033"/>
<feature type="domain" description="Exonuclease" evidence="9">
    <location>
        <begin position="115"/>
        <end position="275"/>
    </location>
</feature>
<keyword evidence="7" id="KW-0539">Nucleus</keyword>
<dbReference type="SMART" id="SM00479">
    <property type="entry name" value="EXOIII"/>
    <property type="match status" value="1"/>
</dbReference>
<dbReference type="Proteomes" id="UP000502823">
    <property type="component" value="Unassembled WGS sequence"/>
</dbReference>
<feature type="region of interest" description="Disordered" evidence="8">
    <location>
        <begin position="71"/>
        <end position="108"/>
    </location>
</feature>
<comment type="similarity">
    <text evidence="2">Belongs to the REXO4 family.</text>
</comment>
<dbReference type="AlphaFoldDB" id="A0A6L2Q033"/>
<keyword evidence="5" id="KW-0378">Hydrolase</keyword>
<evidence type="ECO:0000259" key="9">
    <source>
        <dbReference type="SMART" id="SM00479"/>
    </source>
</evidence>
<dbReference type="PANTHER" id="PTHR12801:SF158">
    <property type="entry name" value="RNA EXONUCLEASE 4"/>
    <property type="match status" value="1"/>
</dbReference>
<dbReference type="CDD" id="cd06144">
    <property type="entry name" value="REX4_like"/>
    <property type="match status" value="1"/>
</dbReference>
<feature type="compositionally biased region" description="Basic residues" evidence="8">
    <location>
        <begin position="24"/>
        <end position="33"/>
    </location>
</feature>
<comment type="caution">
    <text evidence="10">The sequence shown here is derived from an EMBL/GenBank/DDBJ whole genome shotgun (WGS) entry which is preliminary data.</text>
</comment>
<accession>A0A6L2Q033</accession>
<name>A0A6L2Q033_COPFO</name>
<evidence type="ECO:0000256" key="8">
    <source>
        <dbReference type="SAM" id="MobiDB-lite"/>
    </source>
</evidence>
<dbReference type="OrthoDB" id="8191639at2759"/>
<dbReference type="InterPro" id="IPR037431">
    <property type="entry name" value="REX4_DEDDh_dom"/>
</dbReference>
<evidence type="ECO:0000256" key="3">
    <source>
        <dbReference type="ARBA" id="ARBA00016937"/>
    </source>
</evidence>
<evidence type="ECO:0000256" key="7">
    <source>
        <dbReference type="ARBA" id="ARBA00023242"/>
    </source>
</evidence>
<sequence>MSNENGNLLAGVKMQQPVQSQKKSGGRKRKKAINGKGKEANNYANIIRNDGISSNWENFKRNHLHLEKPAVPSVESKTNPGVRRVKSTANTNKSSISSADPPGKKVLNDPKERTKVIAMDCEMVGIDNGKDNMLARVSLVNKHGHCIYDKYVLPSEPVVDYRTHVSGIRPKDLHNGETFETVQKEVAEILHGRILVGHALRNDLQVLFLSHPRRSVRDTSRYRVFRKFTNGCTPSLRKLAEVVLGVKIQQGEHDSVVDAKTAMQLYLMYRKEWEKSLHSKCGLSRTK</sequence>
<keyword evidence="11" id="KW-1185">Reference proteome</keyword>
<reference evidence="11" key="1">
    <citation type="submission" date="2020-01" db="EMBL/GenBank/DDBJ databases">
        <title>Draft genome sequence of the Termite Coptotermes fromosanus.</title>
        <authorList>
            <person name="Itakura S."/>
            <person name="Yosikawa Y."/>
            <person name="Umezawa K."/>
        </authorList>
    </citation>
    <scope>NUCLEOTIDE SEQUENCE [LARGE SCALE GENOMIC DNA]</scope>
</reference>
<evidence type="ECO:0000256" key="5">
    <source>
        <dbReference type="ARBA" id="ARBA00022801"/>
    </source>
</evidence>
<dbReference type="EMBL" id="BLKM01000682">
    <property type="protein sequence ID" value="GFG37220.1"/>
    <property type="molecule type" value="Genomic_DNA"/>
</dbReference>
<dbReference type="PANTHER" id="PTHR12801">
    <property type="entry name" value="RNA EXONUCLEASE REXO1 / RECO3 FAMILY MEMBER-RELATED"/>
    <property type="match status" value="1"/>
</dbReference>
<dbReference type="GO" id="GO:0003676">
    <property type="term" value="F:nucleic acid binding"/>
    <property type="evidence" value="ECO:0007669"/>
    <property type="project" value="InterPro"/>
</dbReference>
<dbReference type="Pfam" id="PF00929">
    <property type="entry name" value="RNase_T"/>
    <property type="match status" value="1"/>
</dbReference>
<evidence type="ECO:0000256" key="6">
    <source>
        <dbReference type="ARBA" id="ARBA00022839"/>
    </source>
</evidence>
<dbReference type="GO" id="GO:0005634">
    <property type="term" value="C:nucleus"/>
    <property type="evidence" value="ECO:0007669"/>
    <property type="project" value="UniProtKB-SubCell"/>
</dbReference>
<feature type="region of interest" description="Disordered" evidence="8">
    <location>
        <begin position="1"/>
        <end position="37"/>
    </location>
</feature>
<evidence type="ECO:0000256" key="4">
    <source>
        <dbReference type="ARBA" id="ARBA00022722"/>
    </source>
</evidence>
<dbReference type="SUPFAM" id="SSF53098">
    <property type="entry name" value="Ribonuclease H-like"/>
    <property type="match status" value="1"/>
</dbReference>
<dbReference type="InterPro" id="IPR012337">
    <property type="entry name" value="RNaseH-like_sf"/>
</dbReference>
<evidence type="ECO:0000256" key="2">
    <source>
        <dbReference type="ARBA" id="ARBA00010489"/>
    </source>
</evidence>
<keyword evidence="6" id="KW-0269">Exonuclease</keyword>
<protein>
    <recommendedName>
        <fullName evidence="3">RNA exonuclease 4</fullName>
    </recommendedName>
</protein>
<dbReference type="Gene3D" id="3.30.420.10">
    <property type="entry name" value="Ribonuclease H-like superfamily/Ribonuclease H"/>
    <property type="match status" value="1"/>
</dbReference>
<dbReference type="GO" id="GO:0006364">
    <property type="term" value="P:rRNA processing"/>
    <property type="evidence" value="ECO:0007669"/>
    <property type="project" value="InterPro"/>
</dbReference>